<dbReference type="AlphaFoldDB" id="A0AAN1Q1J0"/>
<dbReference type="PROSITE" id="PS50893">
    <property type="entry name" value="ABC_TRANSPORTER_2"/>
    <property type="match status" value="1"/>
</dbReference>
<dbReference type="SUPFAM" id="SSF52540">
    <property type="entry name" value="P-loop containing nucleoside triphosphate hydrolases"/>
    <property type="match status" value="1"/>
</dbReference>
<accession>A0AAN1Q1J0</accession>
<protein>
    <submittedName>
        <fullName evidence="6">ATP-binding cassette domain-containing protein</fullName>
    </submittedName>
</protein>
<keyword evidence="3" id="KW-0547">Nucleotide-binding</keyword>
<proteinExistence type="inferred from homology"/>
<feature type="domain" description="ABC transporter" evidence="5">
    <location>
        <begin position="2"/>
        <end position="223"/>
    </location>
</feature>
<dbReference type="InterPro" id="IPR017871">
    <property type="entry name" value="ABC_transporter-like_CS"/>
</dbReference>
<dbReference type="GO" id="GO:0016887">
    <property type="term" value="F:ATP hydrolysis activity"/>
    <property type="evidence" value="ECO:0007669"/>
    <property type="project" value="InterPro"/>
</dbReference>
<organism evidence="6 7">
    <name type="scientific">Lactiplantibacillus argentoratensis</name>
    <dbReference type="NCBI Taxonomy" id="271881"/>
    <lineage>
        <taxon>Bacteria</taxon>
        <taxon>Bacillati</taxon>
        <taxon>Bacillota</taxon>
        <taxon>Bacilli</taxon>
        <taxon>Lactobacillales</taxon>
        <taxon>Lactobacillaceae</taxon>
        <taxon>Lactiplantibacillus</taxon>
    </lineage>
</organism>
<dbReference type="KEGG" id="larg:LPA65_07080"/>
<dbReference type="PANTHER" id="PTHR42734:SF17">
    <property type="entry name" value="METAL TRANSPORT SYSTEM ATP-BINDING PROTEIN TM_0124-RELATED"/>
    <property type="match status" value="1"/>
</dbReference>
<evidence type="ECO:0000313" key="7">
    <source>
        <dbReference type="Proteomes" id="UP000281644"/>
    </source>
</evidence>
<dbReference type="InterPro" id="IPR003593">
    <property type="entry name" value="AAA+_ATPase"/>
</dbReference>
<dbReference type="RefSeq" id="WP_057717204.1">
    <property type="nucleotide sequence ID" value="NZ_BJZD01000005.1"/>
</dbReference>
<dbReference type="Gene3D" id="3.40.50.300">
    <property type="entry name" value="P-loop containing nucleotide triphosphate hydrolases"/>
    <property type="match status" value="1"/>
</dbReference>
<gene>
    <name evidence="6" type="ORF">LPA65_07080</name>
</gene>
<name>A0AAN1Q1J0_9LACO</name>
<evidence type="ECO:0000313" key="6">
    <source>
        <dbReference type="EMBL" id="AYJ35547.1"/>
    </source>
</evidence>
<evidence type="ECO:0000256" key="4">
    <source>
        <dbReference type="ARBA" id="ARBA00022840"/>
    </source>
</evidence>
<dbReference type="InterPro" id="IPR003439">
    <property type="entry name" value="ABC_transporter-like_ATP-bd"/>
</dbReference>
<comment type="similarity">
    <text evidence="1">Belongs to the ABC transporter superfamily.</text>
</comment>
<evidence type="ECO:0000256" key="1">
    <source>
        <dbReference type="ARBA" id="ARBA00005417"/>
    </source>
</evidence>
<reference evidence="6 7" key="1">
    <citation type="submission" date="2018-10" db="EMBL/GenBank/DDBJ databases">
        <title>Genome sequencing of Lactobacillus species.</title>
        <authorList>
            <person name="Baek C."/>
            <person name="Yi H."/>
        </authorList>
    </citation>
    <scope>NUCLEOTIDE SEQUENCE [LARGE SCALE GENOMIC DNA]</scope>
    <source>
        <strain evidence="6 7">DSM 16365</strain>
    </source>
</reference>
<dbReference type="EMBL" id="CP032751">
    <property type="protein sequence ID" value="AYJ35547.1"/>
    <property type="molecule type" value="Genomic_DNA"/>
</dbReference>
<dbReference type="InterPro" id="IPR027417">
    <property type="entry name" value="P-loop_NTPase"/>
</dbReference>
<dbReference type="SMART" id="SM00382">
    <property type="entry name" value="AAA"/>
    <property type="match status" value="1"/>
</dbReference>
<keyword evidence="2" id="KW-0813">Transport</keyword>
<dbReference type="Proteomes" id="UP000281644">
    <property type="component" value="Chromosome"/>
</dbReference>
<evidence type="ECO:0000256" key="2">
    <source>
        <dbReference type="ARBA" id="ARBA00022448"/>
    </source>
</evidence>
<dbReference type="GeneID" id="89669121"/>
<evidence type="ECO:0000259" key="5">
    <source>
        <dbReference type="PROSITE" id="PS50893"/>
    </source>
</evidence>
<dbReference type="InterPro" id="IPR050153">
    <property type="entry name" value="Metal_Ion_Import_ABC"/>
</dbReference>
<dbReference type="PANTHER" id="PTHR42734">
    <property type="entry name" value="METAL TRANSPORT SYSTEM ATP-BINDING PROTEIN TM_0124-RELATED"/>
    <property type="match status" value="1"/>
</dbReference>
<dbReference type="PROSITE" id="PS00211">
    <property type="entry name" value="ABC_TRANSPORTER_1"/>
    <property type="match status" value="1"/>
</dbReference>
<evidence type="ECO:0000256" key="3">
    <source>
        <dbReference type="ARBA" id="ARBA00022741"/>
    </source>
</evidence>
<sequence>MMRVEHLAYQFSRNGQPFFKDVSFQLKSPGVNFLIGQNGAGKTTLADIITGLRPAQGELDLPKAAIYLNQQLPLLSSIRVRDVAQLVLGIEHGRLRLTTEQLQQLIDPQAYQFLAPLWDQHYGQLSGGQRKLVQLLLFLQVDRELIVLDEPTAAVDRENVQLLFQVMQAHPERTYLMITHDVRDLHAFTDYQVLWLNDRQVTTLSKRTFEAASAQADFVALFKTQ</sequence>
<keyword evidence="4 6" id="KW-0067">ATP-binding</keyword>
<dbReference type="Pfam" id="PF00005">
    <property type="entry name" value="ABC_tran"/>
    <property type="match status" value="1"/>
</dbReference>
<dbReference type="GO" id="GO:0005524">
    <property type="term" value="F:ATP binding"/>
    <property type="evidence" value="ECO:0007669"/>
    <property type="project" value="UniProtKB-KW"/>
</dbReference>